<feature type="compositionally biased region" description="Low complexity" evidence="1">
    <location>
        <begin position="39"/>
        <end position="50"/>
    </location>
</feature>
<gene>
    <name evidence="3" type="ORF">HQN87_23750</name>
</gene>
<evidence type="ECO:0000256" key="2">
    <source>
        <dbReference type="SAM" id="SignalP"/>
    </source>
</evidence>
<organism evidence="3 4">
    <name type="scientific">Paenibacillus tritici</name>
    <dbReference type="NCBI Taxonomy" id="1873425"/>
    <lineage>
        <taxon>Bacteria</taxon>
        <taxon>Bacillati</taxon>
        <taxon>Bacillota</taxon>
        <taxon>Bacilli</taxon>
        <taxon>Bacillales</taxon>
        <taxon>Paenibacillaceae</taxon>
        <taxon>Paenibacillus</taxon>
    </lineage>
</organism>
<sequence>MKNLTRGILSLCLIGALLLSACGKADDSTTSEESGTILPTTPTPATNSPADSEKLIDPATKEVKEIAEADFTKGVFINFDPYQKSFFDDDIISKFNGNIEAVVEQDEEKFKEHLHEGSRGETYFFSEEGVQFMFYDLDLLEKLTVHGREQIRVGVQYAKKMADGTIQNQGITYFFTKNKAGEWGIENID</sequence>
<feature type="chain" id="PRO_5046679029" description="Lipoprotein" evidence="2">
    <location>
        <begin position="26"/>
        <end position="189"/>
    </location>
</feature>
<protein>
    <recommendedName>
        <fullName evidence="5">Lipoprotein</fullName>
    </recommendedName>
</protein>
<evidence type="ECO:0000256" key="1">
    <source>
        <dbReference type="SAM" id="MobiDB-lite"/>
    </source>
</evidence>
<evidence type="ECO:0000313" key="3">
    <source>
        <dbReference type="EMBL" id="NQX48348.1"/>
    </source>
</evidence>
<feature type="signal peptide" evidence="2">
    <location>
        <begin position="1"/>
        <end position="25"/>
    </location>
</feature>
<reference evidence="3 4" key="1">
    <citation type="submission" date="2020-05" db="EMBL/GenBank/DDBJ databases">
        <title>Paenibacillus glebae, sp. nov., Paenibacillus humi sp. nov., Paenibacillus pedi sp. nov., Paenibacillus terrestris sp. nov. and Paenibacillus terricola sp. nov., isolated from a forest top soil sample.</title>
        <authorList>
            <person name="Qi S."/>
            <person name="Carlier A."/>
            <person name="Cnockaert M."/>
            <person name="Vandamme P."/>
        </authorList>
    </citation>
    <scope>NUCLEOTIDE SEQUENCE [LARGE SCALE GENOMIC DNA]</scope>
    <source>
        <strain evidence="3 4">LMG 29502</strain>
    </source>
</reference>
<evidence type="ECO:0000313" key="4">
    <source>
        <dbReference type="Proteomes" id="UP000711047"/>
    </source>
</evidence>
<keyword evidence="2" id="KW-0732">Signal</keyword>
<dbReference type="PROSITE" id="PS51257">
    <property type="entry name" value="PROKAR_LIPOPROTEIN"/>
    <property type="match status" value="1"/>
</dbReference>
<name>A0ABX2DWH0_9BACL</name>
<evidence type="ECO:0008006" key="5">
    <source>
        <dbReference type="Google" id="ProtNLM"/>
    </source>
</evidence>
<keyword evidence="4" id="KW-1185">Reference proteome</keyword>
<feature type="region of interest" description="Disordered" evidence="1">
    <location>
        <begin position="28"/>
        <end position="53"/>
    </location>
</feature>
<dbReference type="Proteomes" id="UP000711047">
    <property type="component" value="Unassembled WGS sequence"/>
</dbReference>
<dbReference type="EMBL" id="JABMKX010000014">
    <property type="protein sequence ID" value="NQX48348.1"/>
    <property type="molecule type" value="Genomic_DNA"/>
</dbReference>
<accession>A0ABX2DWH0</accession>
<proteinExistence type="predicted"/>
<dbReference type="RefSeq" id="WP_173138360.1">
    <property type="nucleotide sequence ID" value="NZ_JABMKX010000014.1"/>
</dbReference>
<comment type="caution">
    <text evidence="3">The sequence shown here is derived from an EMBL/GenBank/DDBJ whole genome shotgun (WGS) entry which is preliminary data.</text>
</comment>